<comment type="caution">
    <text evidence="1">The sequence shown here is derived from an EMBL/GenBank/DDBJ whole genome shotgun (WGS) entry which is preliminary data.</text>
</comment>
<organism evidence="1">
    <name type="scientific">marine sediment metagenome</name>
    <dbReference type="NCBI Taxonomy" id="412755"/>
    <lineage>
        <taxon>unclassified sequences</taxon>
        <taxon>metagenomes</taxon>
        <taxon>ecological metagenomes</taxon>
    </lineage>
</organism>
<dbReference type="AlphaFoldDB" id="X1BHJ7"/>
<proteinExistence type="predicted"/>
<reference evidence="1" key="1">
    <citation type="journal article" date="2014" name="Front. Microbiol.">
        <title>High frequency of phylogenetically diverse reductive dehalogenase-homologous genes in deep subseafloor sedimentary metagenomes.</title>
        <authorList>
            <person name="Kawai M."/>
            <person name="Futagami T."/>
            <person name="Toyoda A."/>
            <person name="Takaki Y."/>
            <person name="Nishi S."/>
            <person name="Hori S."/>
            <person name="Arai W."/>
            <person name="Tsubouchi T."/>
            <person name="Morono Y."/>
            <person name="Uchiyama I."/>
            <person name="Ito T."/>
            <person name="Fujiyama A."/>
            <person name="Inagaki F."/>
            <person name="Takami H."/>
        </authorList>
    </citation>
    <scope>NUCLEOTIDE SEQUENCE</scope>
    <source>
        <strain evidence="1">Expedition CK06-06</strain>
    </source>
</reference>
<evidence type="ECO:0000313" key="1">
    <source>
        <dbReference type="EMBL" id="GAG83588.1"/>
    </source>
</evidence>
<dbReference type="SUPFAM" id="SSF53448">
    <property type="entry name" value="Nucleotide-diphospho-sugar transferases"/>
    <property type="match status" value="1"/>
</dbReference>
<name>X1BHJ7_9ZZZZ</name>
<gene>
    <name evidence="1" type="ORF">S01H4_29865</name>
</gene>
<dbReference type="InterPro" id="IPR029044">
    <property type="entry name" value="Nucleotide-diphossugar_trans"/>
</dbReference>
<dbReference type="EMBL" id="BART01015369">
    <property type="protein sequence ID" value="GAG83588.1"/>
    <property type="molecule type" value="Genomic_DNA"/>
</dbReference>
<feature type="non-terminal residue" evidence="1">
    <location>
        <position position="1"/>
    </location>
</feature>
<accession>X1BHJ7</accession>
<sequence>DIGILIKYLECCGDFDYFEKSIEMAVADGLRVFPVDVSDLSCTEIDFPEDLQQANRLLITAGKLDD</sequence>
<protein>
    <submittedName>
        <fullName evidence="1">Uncharacterized protein</fullName>
    </submittedName>
</protein>